<evidence type="ECO:0000259" key="5">
    <source>
        <dbReference type="Pfam" id="PF06271"/>
    </source>
</evidence>
<evidence type="ECO:0000256" key="4">
    <source>
        <dbReference type="ARBA" id="ARBA00023136"/>
    </source>
</evidence>
<protein>
    <submittedName>
        <fullName evidence="6">RDD family protein</fullName>
    </submittedName>
</protein>
<organism evidence="6 7">
    <name type="scientific">Hyphomonas atlantica</name>
    <dbReference type="NCBI Taxonomy" id="1280948"/>
    <lineage>
        <taxon>Bacteria</taxon>
        <taxon>Pseudomonadati</taxon>
        <taxon>Pseudomonadota</taxon>
        <taxon>Alphaproteobacteria</taxon>
        <taxon>Hyphomonadales</taxon>
        <taxon>Hyphomonadaceae</taxon>
        <taxon>Hyphomonas</taxon>
    </lineage>
</organism>
<dbReference type="GO" id="GO:0016020">
    <property type="term" value="C:membrane"/>
    <property type="evidence" value="ECO:0007669"/>
    <property type="project" value="UniProtKB-SubCell"/>
</dbReference>
<gene>
    <name evidence="6" type="ORF">DD728_05055</name>
</gene>
<name>A0A356W5M7_9PROT</name>
<evidence type="ECO:0000256" key="1">
    <source>
        <dbReference type="ARBA" id="ARBA00004141"/>
    </source>
</evidence>
<dbReference type="InterPro" id="IPR010432">
    <property type="entry name" value="RDD"/>
</dbReference>
<evidence type="ECO:0000313" key="6">
    <source>
        <dbReference type="EMBL" id="HBQ48242.1"/>
    </source>
</evidence>
<comment type="caution">
    <text evidence="6">The sequence shown here is derived from an EMBL/GenBank/DDBJ whole genome shotgun (WGS) entry which is preliminary data.</text>
</comment>
<feature type="non-terminal residue" evidence="6">
    <location>
        <position position="49"/>
    </location>
</feature>
<feature type="domain" description="RDD" evidence="5">
    <location>
        <begin position="2"/>
        <end position="49"/>
    </location>
</feature>
<dbReference type="EMBL" id="DOGS01000103">
    <property type="protein sequence ID" value="HBQ48242.1"/>
    <property type="molecule type" value="Genomic_DNA"/>
</dbReference>
<accession>A0A356W5M7</accession>
<dbReference type="Proteomes" id="UP000263957">
    <property type="component" value="Unassembled WGS sequence"/>
</dbReference>
<keyword evidence="3" id="KW-1133">Transmembrane helix</keyword>
<evidence type="ECO:0000256" key="2">
    <source>
        <dbReference type="ARBA" id="ARBA00022692"/>
    </source>
</evidence>
<evidence type="ECO:0000256" key="3">
    <source>
        <dbReference type="ARBA" id="ARBA00022989"/>
    </source>
</evidence>
<evidence type="ECO:0000313" key="7">
    <source>
        <dbReference type="Proteomes" id="UP000263957"/>
    </source>
</evidence>
<feature type="non-terminal residue" evidence="6">
    <location>
        <position position="1"/>
    </location>
</feature>
<comment type="subcellular location">
    <subcellularLocation>
        <location evidence="1">Membrane</location>
        <topology evidence="1">Multi-pass membrane protein</topology>
    </subcellularLocation>
</comment>
<keyword evidence="2" id="KW-0812">Transmembrane</keyword>
<sequence>FYFFVRNFYYIFFELGAKAATPGKRALGIRVTSRSGGRLTANSVLARNF</sequence>
<keyword evidence="4" id="KW-0472">Membrane</keyword>
<dbReference type="Pfam" id="PF06271">
    <property type="entry name" value="RDD"/>
    <property type="match status" value="1"/>
</dbReference>
<proteinExistence type="predicted"/>
<dbReference type="AlphaFoldDB" id="A0A356W5M7"/>
<reference evidence="6 7" key="1">
    <citation type="journal article" date="2018" name="Nat. Biotechnol.">
        <title>A standardized bacterial taxonomy based on genome phylogeny substantially revises the tree of life.</title>
        <authorList>
            <person name="Parks D.H."/>
            <person name="Chuvochina M."/>
            <person name="Waite D.W."/>
            <person name="Rinke C."/>
            <person name="Skarshewski A."/>
            <person name="Chaumeil P.A."/>
            <person name="Hugenholtz P."/>
        </authorList>
    </citation>
    <scope>NUCLEOTIDE SEQUENCE [LARGE SCALE GENOMIC DNA]</scope>
    <source>
        <strain evidence="6">UBA10378</strain>
    </source>
</reference>